<feature type="region of interest" description="Disordered" evidence="1">
    <location>
        <begin position="130"/>
        <end position="154"/>
    </location>
</feature>
<accession>A0A2H1X2M3</accession>
<reference evidence="2" key="1">
    <citation type="submission" date="2016-07" db="EMBL/GenBank/DDBJ databases">
        <authorList>
            <person name="Bretaudeau A."/>
        </authorList>
    </citation>
    <scope>NUCLEOTIDE SEQUENCE</scope>
    <source>
        <strain evidence="2">Rice</strain>
        <tissue evidence="2">Whole body</tissue>
    </source>
</reference>
<proteinExistence type="predicted"/>
<protein>
    <submittedName>
        <fullName evidence="2">SFRICE_024101</fullName>
    </submittedName>
</protein>
<gene>
    <name evidence="2" type="ORF">SFRICE_024101</name>
</gene>
<dbReference type="EMBL" id="ODYU01012988">
    <property type="protein sequence ID" value="SOQ59573.1"/>
    <property type="molecule type" value="Genomic_DNA"/>
</dbReference>
<dbReference type="AlphaFoldDB" id="A0A2H1X2M3"/>
<evidence type="ECO:0000256" key="1">
    <source>
        <dbReference type="SAM" id="MobiDB-lite"/>
    </source>
</evidence>
<organism evidence="2">
    <name type="scientific">Spodoptera frugiperda</name>
    <name type="common">Fall armyworm</name>
    <dbReference type="NCBI Taxonomy" id="7108"/>
    <lineage>
        <taxon>Eukaryota</taxon>
        <taxon>Metazoa</taxon>
        <taxon>Ecdysozoa</taxon>
        <taxon>Arthropoda</taxon>
        <taxon>Hexapoda</taxon>
        <taxon>Insecta</taxon>
        <taxon>Pterygota</taxon>
        <taxon>Neoptera</taxon>
        <taxon>Endopterygota</taxon>
        <taxon>Lepidoptera</taxon>
        <taxon>Glossata</taxon>
        <taxon>Ditrysia</taxon>
        <taxon>Noctuoidea</taxon>
        <taxon>Noctuidae</taxon>
        <taxon>Amphipyrinae</taxon>
        <taxon>Spodoptera</taxon>
    </lineage>
</organism>
<evidence type="ECO:0000313" key="2">
    <source>
        <dbReference type="EMBL" id="SOQ59573.1"/>
    </source>
</evidence>
<name>A0A2H1X2M3_SPOFR</name>
<sequence>MEVKFRDQTNISSHIHYAATPQIFIEDKYLQSKIIRTKDNKVCVEEENLQKIGLAFNRLRPYSGTKPNYLHCIVIVGQAKTTVQRFKDGTFERQRKYNIKNVCLLSGSPLVKVIYVTICEVSERVPQATTSTRGKSILAPTSPALGEAREANSY</sequence>